<dbReference type="EMBL" id="MCFA01000040">
    <property type="protein sequence ID" value="ORY13629.1"/>
    <property type="molecule type" value="Genomic_DNA"/>
</dbReference>
<dbReference type="AlphaFoldDB" id="A0A1Y1ZTP5"/>
<name>A0A1Y1ZTP5_9PLEO</name>
<dbReference type="Proteomes" id="UP000193144">
    <property type="component" value="Unassembled WGS sequence"/>
</dbReference>
<gene>
    <name evidence="1" type="ORF">BCR34DRAFT_262324</name>
</gene>
<evidence type="ECO:0000313" key="2">
    <source>
        <dbReference type="Proteomes" id="UP000193144"/>
    </source>
</evidence>
<sequence length="159" mass="18336">MANQSPNPSPVLTTDSTTPLLSNYRRNQTASNATSKTLCTRIRSTGAKIRRRVSRIGKGIHDYFILLPRLIRLPIRGRRIRKARDKHSSYHWALSESWECLGPRLRRAIANPMSRWGTECTKCQKKRWGRERECDCLYIVSRVEGWGYGDDTLLCSTKV</sequence>
<protein>
    <submittedName>
        <fullName evidence="1">Uncharacterized protein</fullName>
    </submittedName>
</protein>
<accession>A0A1Y1ZTP5</accession>
<proteinExistence type="predicted"/>
<evidence type="ECO:0000313" key="1">
    <source>
        <dbReference type="EMBL" id="ORY13629.1"/>
    </source>
</evidence>
<keyword evidence="2" id="KW-1185">Reference proteome</keyword>
<comment type="caution">
    <text evidence="1">The sequence shown here is derived from an EMBL/GenBank/DDBJ whole genome shotgun (WGS) entry which is preliminary data.</text>
</comment>
<reference evidence="1 2" key="1">
    <citation type="submission" date="2016-07" db="EMBL/GenBank/DDBJ databases">
        <title>Pervasive Adenine N6-methylation of Active Genes in Fungi.</title>
        <authorList>
            <consortium name="DOE Joint Genome Institute"/>
            <person name="Mondo S.J."/>
            <person name="Dannebaum R.O."/>
            <person name="Kuo R.C."/>
            <person name="Labutti K."/>
            <person name="Haridas S."/>
            <person name="Kuo A."/>
            <person name="Salamov A."/>
            <person name="Ahrendt S.R."/>
            <person name="Lipzen A."/>
            <person name="Sullivan W."/>
            <person name="Andreopoulos W.B."/>
            <person name="Clum A."/>
            <person name="Lindquist E."/>
            <person name="Daum C."/>
            <person name="Ramamoorthy G.K."/>
            <person name="Gryganskyi A."/>
            <person name="Culley D."/>
            <person name="Magnuson J.K."/>
            <person name="James T.Y."/>
            <person name="O'Malley M.A."/>
            <person name="Stajich J.E."/>
            <person name="Spatafora J.W."/>
            <person name="Visel A."/>
            <person name="Grigoriev I.V."/>
        </authorList>
    </citation>
    <scope>NUCLEOTIDE SEQUENCE [LARGE SCALE GENOMIC DNA]</scope>
    <source>
        <strain evidence="1 2">CBS 115471</strain>
    </source>
</reference>
<organism evidence="1 2">
    <name type="scientific">Clohesyomyces aquaticus</name>
    <dbReference type="NCBI Taxonomy" id="1231657"/>
    <lineage>
        <taxon>Eukaryota</taxon>
        <taxon>Fungi</taxon>
        <taxon>Dikarya</taxon>
        <taxon>Ascomycota</taxon>
        <taxon>Pezizomycotina</taxon>
        <taxon>Dothideomycetes</taxon>
        <taxon>Pleosporomycetidae</taxon>
        <taxon>Pleosporales</taxon>
        <taxon>Lindgomycetaceae</taxon>
        <taxon>Clohesyomyces</taxon>
    </lineage>
</organism>